<feature type="binding site" evidence="1">
    <location>
        <position position="38"/>
    </location>
    <ligand>
        <name>Mg(2+)</name>
        <dbReference type="ChEBI" id="CHEBI:18420"/>
        <label>2</label>
    </ligand>
</feature>
<keyword evidence="1" id="KW-0067">ATP-binding</keyword>
<comment type="similarity">
    <text evidence="1">Belongs to the thiamine-monophosphate kinase family.</text>
</comment>
<dbReference type="InterPro" id="IPR016188">
    <property type="entry name" value="PurM-like_N"/>
</dbReference>
<dbReference type="UniPathway" id="UPA00060">
    <property type="reaction ID" value="UER00142"/>
</dbReference>
<dbReference type="GO" id="GO:0000287">
    <property type="term" value="F:magnesium ion binding"/>
    <property type="evidence" value="ECO:0007669"/>
    <property type="project" value="UniProtKB-UniRule"/>
</dbReference>
<feature type="binding site" evidence="1">
    <location>
        <position position="192"/>
    </location>
    <ligand>
        <name>Mg(2+)</name>
        <dbReference type="ChEBI" id="CHEBI:18420"/>
        <label>5</label>
    </ligand>
</feature>
<dbReference type="GO" id="GO:0009030">
    <property type="term" value="F:thiamine-phosphate kinase activity"/>
    <property type="evidence" value="ECO:0007669"/>
    <property type="project" value="UniProtKB-UniRule"/>
</dbReference>
<comment type="miscellaneous">
    <text evidence="1">Reaction mechanism of ThiL seems to utilize a direct, inline transfer of the gamma-phosphate of ATP to TMP rather than a phosphorylated enzyme intermediate.</text>
</comment>
<comment type="caution">
    <text evidence="3">The sequence shown here is derived from an EMBL/GenBank/DDBJ whole genome shotgun (WGS) entry which is preliminary data.</text>
</comment>
<feature type="binding site" evidence="1">
    <location>
        <position position="189"/>
    </location>
    <ligand>
        <name>Mg(2+)</name>
        <dbReference type="ChEBI" id="CHEBI:18420"/>
        <label>3</label>
    </ligand>
</feature>
<comment type="catalytic activity">
    <reaction evidence="1">
        <text>thiamine phosphate + ATP = thiamine diphosphate + ADP</text>
        <dbReference type="Rhea" id="RHEA:15913"/>
        <dbReference type="ChEBI" id="CHEBI:30616"/>
        <dbReference type="ChEBI" id="CHEBI:37575"/>
        <dbReference type="ChEBI" id="CHEBI:58937"/>
        <dbReference type="ChEBI" id="CHEBI:456216"/>
        <dbReference type="EC" id="2.7.4.16"/>
    </reaction>
</comment>
<dbReference type="EMBL" id="PGCL01000001">
    <property type="protein sequence ID" value="TAJ45825.1"/>
    <property type="molecule type" value="Genomic_DNA"/>
</dbReference>
<feature type="binding site" evidence="1">
    <location>
        <begin position="110"/>
        <end position="111"/>
    </location>
    <ligand>
        <name>ATP</name>
        <dbReference type="ChEBI" id="CHEBI:30616"/>
    </ligand>
</feature>
<feature type="binding site" evidence="1">
    <location>
        <position position="66"/>
    </location>
    <ligand>
        <name>Mg(2+)</name>
        <dbReference type="ChEBI" id="CHEBI:18420"/>
        <label>2</label>
    </ligand>
</feature>
<dbReference type="InterPro" id="IPR036921">
    <property type="entry name" value="PurM-like_N_sf"/>
</dbReference>
<dbReference type="HAMAP" id="MF_02128">
    <property type="entry name" value="TMP_kinase"/>
    <property type="match status" value="1"/>
</dbReference>
<dbReference type="InterPro" id="IPR006283">
    <property type="entry name" value="ThiL-like"/>
</dbReference>
<feature type="binding site" evidence="1">
    <location>
        <position position="66"/>
    </location>
    <ligand>
        <name>Mg(2+)</name>
        <dbReference type="ChEBI" id="CHEBI:18420"/>
        <label>4</label>
    </ligand>
</feature>
<dbReference type="OrthoDB" id="45909at2157"/>
<evidence type="ECO:0000256" key="1">
    <source>
        <dbReference type="HAMAP-Rule" id="MF_02128"/>
    </source>
</evidence>
<proteinExistence type="inferred from homology"/>
<keyword evidence="4" id="KW-1185">Reference proteome</keyword>
<feature type="binding site" evidence="1">
    <location>
        <position position="45"/>
    </location>
    <ligand>
        <name>substrate</name>
    </ligand>
</feature>
<feature type="binding site" evidence="1">
    <location>
        <position position="36"/>
    </location>
    <ligand>
        <name>Mg(2+)</name>
        <dbReference type="ChEBI" id="CHEBI:18420"/>
        <label>4</label>
    </ligand>
</feature>
<feature type="domain" description="PurM-like N-terminal" evidence="2">
    <location>
        <begin position="21"/>
        <end position="127"/>
    </location>
</feature>
<dbReference type="PIRSF" id="PIRSF005303">
    <property type="entry name" value="Thiam_monoph_kin"/>
    <property type="match status" value="1"/>
</dbReference>
<evidence type="ECO:0000313" key="4">
    <source>
        <dbReference type="Proteomes" id="UP000292580"/>
    </source>
</evidence>
<feature type="binding site" evidence="1">
    <location>
        <position position="66"/>
    </location>
    <ligand>
        <name>Mg(2+)</name>
        <dbReference type="ChEBI" id="CHEBI:18420"/>
        <label>3</label>
    </ligand>
</feature>
<feature type="binding site" evidence="1">
    <location>
        <position position="22"/>
    </location>
    <ligand>
        <name>Mg(2+)</name>
        <dbReference type="ChEBI" id="CHEBI:18420"/>
        <label>3</label>
    </ligand>
</feature>
<feature type="binding site" evidence="1">
    <location>
        <position position="38"/>
    </location>
    <ligand>
        <name>Mg(2+)</name>
        <dbReference type="ChEBI" id="CHEBI:18420"/>
        <label>1</label>
    </ligand>
</feature>
<comment type="function">
    <text evidence="1">Catalyzes the ATP-dependent phosphorylation of thiamine-monophosphate (TMP) to form thiamine-pyrophosphate (TPP), the active form of vitamin B1.</text>
</comment>
<dbReference type="PANTHER" id="PTHR30270:SF3">
    <property type="entry name" value="THIAMINE-MONOPHOSPHATE KINASE"/>
    <property type="match status" value="1"/>
</dbReference>
<keyword evidence="1" id="KW-0784">Thiamine biosynthesis</keyword>
<feature type="binding site" evidence="1">
    <location>
        <position position="134"/>
    </location>
    <ligand>
        <name>ATP</name>
        <dbReference type="ChEBI" id="CHEBI:30616"/>
    </ligand>
</feature>
<feature type="binding site" evidence="1">
    <location>
        <position position="191"/>
    </location>
    <ligand>
        <name>ATP</name>
        <dbReference type="ChEBI" id="CHEBI:30616"/>
    </ligand>
</feature>
<reference evidence="3 4" key="1">
    <citation type="submission" date="2017-11" db="EMBL/GenBank/DDBJ databases">
        <title>Isolation and Characterization of Methanofollis Species from Methane Seep Offshore SW Taiwan.</title>
        <authorList>
            <person name="Teng N.-H."/>
            <person name="Lai M.-C."/>
            <person name="Chen S.-C."/>
        </authorList>
    </citation>
    <scope>NUCLEOTIDE SEQUENCE [LARGE SCALE GENOMIC DNA]</scope>
    <source>
        <strain evidence="3 4">FWC-SCC2</strain>
    </source>
</reference>
<feature type="binding site" evidence="1">
    <location>
        <position position="111"/>
    </location>
    <ligand>
        <name>Mg(2+)</name>
        <dbReference type="ChEBI" id="CHEBI:18420"/>
        <label>1</label>
    </ligand>
</feature>
<dbReference type="PANTHER" id="PTHR30270">
    <property type="entry name" value="THIAMINE-MONOPHOSPHATE KINASE"/>
    <property type="match status" value="1"/>
</dbReference>
<organism evidence="3 4">
    <name type="scientific">Methanofollis fontis</name>
    <dbReference type="NCBI Taxonomy" id="2052832"/>
    <lineage>
        <taxon>Archaea</taxon>
        <taxon>Methanobacteriati</taxon>
        <taxon>Methanobacteriota</taxon>
        <taxon>Stenosarchaea group</taxon>
        <taxon>Methanomicrobia</taxon>
        <taxon>Methanomicrobiales</taxon>
        <taxon>Methanomicrobiaceae</taxon>
        <taxon>Methanofollis</taxon>
    </lineage>
</organism>
<keyword evidence="1 3" id="KW-0418">Kinase</keyword>
<keyword evidence="1" id="KW-0479">Metal-binding</keyword>
<dbReference type="Gene3D" id="3.30.1330.10">
    <property type="entry name" value="PurM-like, N-terminal domain"/>
    <property type="match status" value="1"/>
</dbReference>
<dbReference type="EC" id="2.7.4.16" evidence="1"/>
<dbReference type="RefSeq" id="WP_130646188.1">
    <property type="nucleotide sequence ID" value="NZ_PGCL01000001.1"/>
</dbReference>
<evidence type="ECO:0000259" key="2">
    <source>
        <dbReference type="Pfam" id="PF00586"/>
    </source>
</evidence>
<feature type="binding site" evidence="1">
    <location>
        <position position="22"/>
    </location>
    <ligand>
        <name>Mg(2+)</name>
        <dbReference type="ChEBI" id="CHEBI:18420"/>
        <label>4</label>
    </ligand>
</feature>
<comment type="caution">
    <text evidence="1">Lacks conserved residue(s) required for the propagation of feature annotation.</text>
</comment>
<dbReference type="GO" id="GO:0005524">
    <property type="term" value="F:ATP binding"/>
    <property type="evidence" value="ECO:0007669"/>
    <property type="project" value="UniProtKB-UniRule"/>
</dbReference>
<dbReference type="CDD" id="cd02194">
    <property type="entry name" value="ThiL"/>
    <property type="match status" value="1"/>
</dbReference>
<dbReference type="GO" id="GO:0009229">
    <property type="term" value="P:thiamine diphosphate biosynthetic process"/>
    <property type="evidence" value="ECO:0007669"/>
    <property type="project" value="UniProtKB-UniRule"/>
</dbReference>
<gene>
    <name evidence="1 3" type="primary">thiL</name>
    <name evidence="3" type="ORF">CUJ86_03710</name>
</gene>
<keyword evidence="1" id="KW-0547">Nucleotide-binding</keyword>
<accession>A0A483CRR1</accession>
<dbReference type="Proteomes" id="UP000292580">
    <property type="component" value="Unassembled WGS sequence"/>
</dbReference>
<dbReference type="InterPro" id="IPR036676">
    <property type="entry name" value="PurM-like_C_sf"/>
</dbReference>
<feature type="binding site" evidence="1">
    <location>
        <position position="37"/>
    </location>
    <ligand>
        <name>Mg(2+)</name>
        <dbReference type="ChEBI" id="CHEBI:18420"/>
        <label>1</label>
    </ligand>
</feature>
<feature type="binding site" evidence="1">
    <location>
        <position position="280"/>
    </location>
    <ligand>
        <name>substrate</name>
    </ligand>
</feature>
<name>A0A483CRR1_9EURY</name>
<keyword evidence="1" id="KW-0808">Transferase</keyword>
<dbReference type="GO" id="GO:0009228">
    <property type="term" value="P:thiamine biosynthetic process"/>
    <property type="evidence" value="ECO:0007669"/>
    <property type="project" value="UniProtKB-KW"/>
</dbReference>
<comment type="pathway">
    <text evidence="1">Cofactor biosynthesis; thiamine diphosphate biosynthesis; thiamine diphosphate from thiamine phosphate: step 1/1.</text>
</comment>
<sequence>MDERGLIRSLVPLLGSAATADDCAAVRHGGEWLLLSTDMLHETTDFPIGMTDVEIGWMAAAVTLSDIAAMGARPLTLLLATGLDRPERLAGITEGALACCRAHGADLAGGDTDAHTELTIVSTGLGTAASPVRRSGARPGDLICVTGYLGGAQAALSGHDQYWRRLIEPVPRVAEGLALNAAGVTAMMDISDGLALSLHDMLAVNECGFAVDSARLPRPGGVPEDEGREFALYGGGDFELLFTIPAEHFPVVGVDATVIGAVVAERSVTVDGAPLPGRGYMHCWGSSPDQNPDFR</sequence>
<dbReference type="SUPFAM" id="SSF56042">
    <property type="entry name" value="PurM C-terminal domain-like"/>
    <property type="match status" value="1"/>
</dbReference>
<keyword evidence="1" id="KW-0460">Magnesium</keyword>
<evidence type="ECO:0000313" key="3">
    <source>
        <dbReference type="EMBL" id="TAJ45825.1"/>
    </source>
</evidence>
<dbReference type="SUPFAM" id="SSF55326">
    <property type="entry name" value="PurM N-terminal domain-like"/>
    <property type="match status" value="1"/>
</dbReference>
<protein>
    <recommendedName>
        <fullName evidence="1">Thiamine-monophosphate kinase</fullName>
        <shortName evidence="1">TMP kinase</shortName>
        <shortName evidence="1">Thiamine-phosphate kinase</shortName>
        <ecNumber evidence="1">2.7.4.16</ecNumber>
    </recommendedName>
</protein>
<dbReference type="Pfam" id="PF00586">
    <property type="entry name" value="AIRS"/>
    <property type="match status" value="1"/>
</dbReference>
<dbReference type="AlphaFoldDB" id="A0A483CRR1"/>
<dbReference type="NCBIfam" id="TIGR01379">
    <property type="entry name" value="thiL"/>
    <property type="match status" value="1"/>
</dbReference>
<dbReference type="Gene3D" id="3.90.650.10">
    <property type="entry name" value="PurM-like C-terminal domain"/>
    <property type="match status" value="1"/>
</dbReference>